<evidence type="ECO:0000259" key="7">
    <source>
        <dbReference type="PROSITE" id="PS50112"/>
    </source>
</evidence>
<evidence type="ECO:0000256" key="3">
    <source>
        <dbReference type="ARBA" id="ARBA00022679"/>
    </source>
</evidence>
<dbReference type="Gene3D" id="3.30.450.20">
    <property type="entry name" value="PAS domain"/>
    <property type="match status" value="1"/>
</dbReference>
<dbReference type="InterPro" id="IPR035965">
    <property type="entry name" value="PAS-like_dom_sf"/>
</dbReference>
<evidence type="ECO:0000256" key="4">
    <source>
        <dbReference type="ARBA" id="ARBA00022777"/>
    </source>
</evidence>
<dbReference type="AlphaFoldDB" id="A0A8J7YFD8"/>
<dbReference type="SMART" id="SM00387">
    <property type="entry name" value="HATPase_c"/>
    <property type="match status" value="1"/>
</dbReference>
<accession>A0A8J7YFD8</accession>
<dbReference type="Gene3D" id="3.30.565.10">
    <property type="entry name" value="Histidine kinase-like ATPase, C-terminal domain"/>
    <property type="match status" value="1"/>
</dbReference>
<dbReference type="SMART" id="SM00388">
    <property type="entry name" value="HisKA"/>
    <property type="match status" value="1"/>
</dbReference>
<proteinExistence type="predicted"/>
<comment type="catalytic activity">
    <reaction evidence="1">
        <text>ATP + protein L-histidine = ADP + protein N-phospho-L-histidine.</text>
        <dbReference type="EC" id="2.7.13.3"/>
    </reaction>
</comment>
<dbReference type="SUPFAM" id="SSF55785">
    <property type="entry name" value="PYP-like sensor domain (PAS domain)"/>
    <property type="match status" value="1"/>
</dbReference>
<feature type="domain" description="PAS" evidence="7">
    <location>
        <begin position="142"/>
        <end position="205"/>
    </location>
</feature>
<dbReference type="InterPro" id="IPR036097">
    <property type="entry name" value="HisK_dim/P_sf"/>
</dbReference>
<dbReference type="Pfam" id="PF02518">
    <property type="entry name" value="HATPase_c"/>
    <property type="match status" value="1"/>
</dbReference>
<dbReference type="InterPro" id="IPR036890">
    <property type="entry name" value="HATPase_C_sf"/>
</dbReference>
<evidence type="ECO:0000259" key="6">
    <source>
        <dbReference type="PROSITE" id="PS50109"/>
    </source>
</evidence>
<name>A0A8J7YFD8_9EURY</name>
<keyword evidence="5" id="KW-0902">Two-component regulatory system</keyword>
<feature type="domain" description="PAC" evidence="8">
    <location>
        <begin position="210"/>
        <end position="261"/>
    </location>
</feature>
<dbReference type="EC" id="2.7.13.3" evidence="2"/>
<dbReference type="CDD" id="cd00075">
    <property type="entry name" value="HATPase"/>
    <property type="match status" value="1"/>
</dbReference>
<feature type="domain" description="Histidine kinase" evidence="6">
    <location>
        <begin position="272"/>
        <end position="459"/>
    </location>
</feature>
<evidence type="ECO:0000259" key="8">
    <source>
        <dbReference type="PROSITE" id="PS50113"/>
    </source>
</evidence>
<evidence type="ECO:0000256" key="5">
    <source>
        <dbReference type="ARBA" id="ARBA00023012"/>
    </source>
</evidence>
<dbReference type="PROSITE" id="PS50113">
    <property type="entry name" value="PAC"/>
    <property type="match status" value="1"/>
</dbReference>
<dbReference type="SUPFAM" id="SSF55874">
    <property type="entry name" value="ATPase domain of HSP90 chaperone/DNA topoisomerase II/histidine kinase"/>
    <property type="match status" value="1"/>
</dbReference>
<dbReference type="GO" id="GO:0000155">
    <property type="term" value="F:phosphorelay sensor kinase activity"/>
    <property type="evidence" value="ECO:0007669"/>
    <property type="project" value="InterPro"/>
</dbReference>
<dbReference type="SMART" id="SM00091">
    <property type="entry name" value="PAS"/>
    <property type="match status" value="1"/>
</dbReference>
<dbReference type="RefSeq" id="WP_162318302.1">
    <property type="nucleotide sequence ID" value="NZ_JAHQXF010000002.1"/>
</dbReference>
<gene>
    <name evidence="9" type="ORF">KTS45_14820</name>
</gene>
<dbReference type="Proteomes" id="UP000766550">
    <property type="component" value="Unassembled WGS sequence"/>
</dbReference>
<sequence length="464" mass="51708">MTTEKNAADRTTSTESDRVLLLIGHEQNRELLVDLLAASYDVVVGEGGTDVEEPFDLCIVDETLFSRCRDRLEDRKDDERTTFLPYLLVSSEESSVRNPMTWQYVDEVVTTPVAKAVLTARIDGLLERRQLSVALAREKEQSEQRFRTLFETGPDPVFVLDSGGHIRAVNEAFRTLTRLESGDVTGKRFEEIDAFPPETAATLTEPHDGNPVTVSYVTPDGETRYAEVNTAYTPENREPGEIIGVLRDVTERRRHERQLERQNRRLDEFASMLAHELRNPLGIAQMYLGMAKRGEKAAFDQITDALDRMETMIDTLLDLARRGEAVDDTKQINLGAVAEEAWRAVETTNATLNCAGGESLVADADRLGVVFENLFQNAVEHGGPEVVVEVDSYDDGFYVADDGPGIDADQQEIIFERGYSAADDRVGIGLTIVRRISEAHGWRVEVGESDTGGARFDISGVEFR</sequence>
<dbReference type="InterPro" id="IPR013656">
    <property type="entry name" value="PAS_4"/>
</dbReference>
<dbReference type="EMBL" id="JAHQXF010000002">
    <property type="protein sequence ID" value="MBV0925478.1"/>
    <property type="molecule type" value="Genomic_DNA"/>
</dbReference>
<dbReference type="InterPro" id="IPR000700">
    <property type="entry name" value="PAS-assoc_C"/>
</dbReference>
<protein>
    <recommendedName>
        <fullName evidence="2">histidine kinase</fullName>
        <ecNumber evidence="2">2.7.13.3</ecNumber>
    </recommendedName>
</protein>
<evidence type="ECO:0000313" key="9">
    <source>
        <dbReference type="EMBL" id="MBV0925478.1"/>
    </source>
</evidence>
<dbReference type="PANTHER" id="PTHR43711">
    <property type="entry name" value="TWO-COMPONENT HISTIDINE KINASE"/>
    <property type="match status" value="1"/>
</dbReference>
<dbReference type="CDD" id="cd00130">
    <property type="entry name" value="PAS"/>
    <property type="match status" value="1"/>
</dbReference>
<dbReference type="CDD" id="cd00082">
    <property type="entry name" value="HisKA"/>
    <property type="match status" value="1"/>
</dbReference>
<dbReference type="InterPro" id="IPR005467">
    <property type="entry name" value="His_kinase_dom"/>
</dbReference>
<evidence type="ECO:0000256" key="1">
    <source>
        <dbReference type="ARBA" id="ARBA00000085"/>
    </source>
</evidence>
<keyword evidence="4" id="KW-0418">Kinase</keyword>
<evidence type="ECO:0000256" key="2">
    <source>
        <dbReference type="ARBA" id="ARBA00012438"/>
    </source>
</evidence>
<dbReference type="InterPro" id="IPR003661">
    <property type="entry name" value="HisK_dim/P_dom"/>
</dbReference>
<dbReference type="SUPFAM" id="SSF47384">
    <property type="entry name" value="Homodimeric domain of signal transducing histidine kinase"/>
    <property type="match status" value="1"/>
</dbReference>
<dbReference type="InterPro" id="IPR050736">
    <property type="entry name" value="Sensor_HK_Regulatory"/>
</dbReference>
<organism evidence="9 10">
    <name type="scientific">Haloarcula limicola</name>
    <dbReference type="NCBI Taxonomy" id="1429915"/>
    <lineage>
        <taxon>Archaea</taxon>
        <taxon>Methanobacteriati</taxon>
        <taxon>Methanobacteriota</taxon>
        <taxon>Stenosarchaea group</taxon>
        <taxon>Halobacteria</taxon>
        <taxon>Halobacteriales</taxon>
        <taxon>Haloarculaceae</taxon>
        <taxon>Haloarcula</taxon>
    </lineage>
</organism>
<dbReference type="OrthoDB" id="8127at2157"/>
<keyword evidence="3" id="KW-0808">Transferase</keyword>
<reference evidence="9 10" key="1">
    <citation type="submission" date="2021-06" db="EMBL/GenBank/DDBJ databases">
        <title>New haloarchaea isolates fom saline soil.</title>
        <authorList>
            <person name="Duran-Viseras A."/>
            <person name="Sanchez-Porro C.S."/>
            <person name="Ventosa A."/>
        </authorList>
    </citation>
    <scope>NUCLEOTIDE SEQUENCE [LARGE SCALE GENOMIC DNA]</scope>
    <source>
        <strain evidence="9 10">JCM 183640</strain>
    </source>
</reference>
<dbReference type="PROSITE" id="PS50109">
    <property type="entry name" value="HIS_KIN"/>
    <property type="match status" value="1"/>
</dbReference>
<dbReference type="PROSITE" id="PS50112">
    <property type="entry name" value="PAS"/>
    <property type="match status" value="1"/>
</dbReference>
<dbReference type="Pfam" id="PF08448">
    <property type="entry name" value="PAS_4"/>
    <property type="match status" value="1"/>
</dbReference>
<dbReference type="NCBIfam" id="TIGR00229">
    <property type="entry name" value="sensory_box"/>
    <property type="match status" value="1"/>
</dbReference>
<comment type="caution">
    <text evidence="9">The sequence shown here is derived from an EMBL/GenBank/DDBJ whole genome shotgun (WGS) entry which is preliminary data.</text>
</comment>
<dbReference type="Gene3D" id="1.10.287.130">
    <property type="match status" value="1"/>
</dbReference>
<dbReference type="PANTHER" id="PTHR43711:SF1">
    <property type="entry name" value="HISTIDINE KINASE 1"/>
    <property type="match status" value="1"/>
</dbReference>
<dbReference type="Pfam" id="PF00512">
    <property type="entry name" value="HisKA"/>
    <property type="match status" value="1"/>
</dbReference>
<dbReference type="InterPro" id="IPR000014">
    <property type="entry name" value="PAS"/>
</dbReference>
<evidence type="ECO:0000313" key="10">
    <source>
        <dbReference type="Proteomes" id="UP000766550"/>
    </source>
</evidence>
<keyword evidence="10" id="KW-1185">Reference proteome</keyword>
<dbReference type="InterPro" id="IPR003594">
    <property type="entry name" value="HATPase_dom"/>
</dbReference>